<dbReference type="EMBL" id="JABFCX010000003">
    <property type="protein sequence ID" value="NNU17665.1"/>
    <property type="molecule type" value="Genomic_DNA"/>
</dbReference>
<protein>
    <submittedName>
        <fullName evidence="1">RusA family crossover junction endodeoxyribonuclease</fullName>
    </submittedName>
</protein>
<dbReference type="GO" id="GO:0000287">
    <property type="term" value="F:magnesium ion binding"/>
    <property type="evidence" value="ECO:0007669"/>
    <property type="project" value="InterPro"/>
</dbReference>
<dbReference type="InterPro" id="IPR036614">
    <property type="entry name" value="RusA-like_sf"/>
</dbReference>
<proteinExistence type="predicted"/>
<dbReference type="GO" id="GO:0006310">
    <property type="term" value="P:DNA recombination"/>
    <property type="evidence" value="ECO:0007669"/>
    <property type="project" value="InterPro"/>
</dbReference>
<dbReference type="RefSeq" id="WP_173201301.1">
    <property type="nucleotide sequence ID" value="NZ_JABFCX010000003.1"/>
</dbReference>
<organism evidence="1 2">
    <name type="scientific">Parvularcula mediterranea</name>
    <dbReference type="NCBI Taxonomy" id="2732508"/>
    <lineage>
        <taxon>Bacteria</taxon>
        <taxon>Pseudomonadati</taxon>
        <taxon>Pseudomonadota</taxon>
        <taxon>Alphaproteobacteria</taxon>
        <taxon>Parvularculales</taxon>
        <taxon>Parvularculaceae</taxon>
        <taxon>Parvularcula</taxon>
    </lineage>
</organism>
<dbReference type="Proteomes" id="UP000536835">
    <property type="component" value="Unassembled WGS sequence"/>
</dbReference>
<dbReference type="AlphaFoldDB" id="A0A7Y3RPA5"/>
<dbReference type="SUPFAM" id="SSF103084">
    <property type="entry name" value="Holliday junction resolvase RusA"/>
    <property type="match status" value="1"/>
</dbReference>
<dbReference type="GO" id="GO:0006281">
    <property type="term" value="P:DNA repair"/>
    <property type="evidence" value="ECO:0007669"/>
    <property type="project" value="InterPro"/>
</dbReference>
<reference evidence="1 2" key="1">
    <citation type="submission" date="2020-05" db="EMBL/GenBank/DDBJ databases">
        <title>Parvularcula mediterraneae sp. nov., isolated from polypropylene straw from shallow seawater of the seashore of Laganas in Zakynthos island, Greece.</title>
        <authorList>
            <person name="Szabo I."/>
            <person name="Al-Omari J."/>
            <person name="Rado J."/>
            <person name="Szerdahelyi G.S."/>
        </authorList>
    </citation>
    <scope>NUCLEOTIDE SEQUENCE [LARGE SCALE GENOMIC DNA]</scope>
    <source>
        <strain evidence="1 2">ZS-1/3</strain>
    </source>
</reference>
<comment type="caution">
    <text evidence="1">The sequence shown here is derived from an EMBL/GenBank/DDBJ whole genome shotgun (WGS) entry which is preliminary data.</text>
</comment>
<dbReference type="InterPro" id="IPR008822">
    <property type="entry name" value="Endonuclease_RusA-like"/>
</dbReference>
<gene>
    <name evidence="1" type="ORF">HK107_15140</name>
</gene>
<evidence type="ECO:0000313" key="1">
    <source>
        <dbReference type="EMBL" id="NNU17665.1"/>
    </source>
</evidence>
<sequence>MGSGAGKVKLHTDGDVAVVIIDAATTQTRPLKKFVSAFIKREAASVRPWFGPFEVRIWTSVMSEKPGAHDVDNVAKAILDALDGVFWRDDRQVVRLISERFTGDANRIAVKITPLKKEIEPIELDKTLLDEA</sequence>
<evidence type="ECO:0000313" key="2">
    <source>
        <dbReference type="Proteomes" id="UP000536835"/>
    </source>
</evidence>
<accession>A0A7Y3RPA5</accession>
<dbReference type="Gene3D" id="3.30.1330.70">
    <property type="entry name" value="Holliday junction resolvase RusA"/>
    <property type="match status" value="1"/>
</dbReference>
<dbReference type="Pfam" id="PF05866">
    <property type="entry name" value="RusA"/>
    <property type="match status" value="1"/>
</dbReference>
<name>A0A7Y3RPA5_9PROT</name>
<keyword evidence="2" id="KW-1185">Reference proteome</keyword>